<dbReference type="InterPro" id="IPR036705">
    <property type="entry name" value="Ribosyl_crysJ1_sf"/>
</dbReference>
<keyword evidence="4" id="KW-1185">Reference proteome</keyword>
<proteinExistence type="inferred from homology"/>
<comment type="caution">
    <text evidence="3">The sequence shown here is derived from an EMBL/GenBank/DDBJ whole genome shotgun (WGS) entry which is preliminary data.</text>
</comment>
<dbReference type="PANTHER" id="PTHR16222:SF24">
    <property type="entry name" value="ADP-RIBOSYLHYDROLASE ARH3"/>
    <property type="match status" value="1"/>
</dbReference>
<dbReference type="EC" id="3.2.2.19" evidence="3"/>
<dbReference type="GO" id="GO:0003875">
    <property type="term" value="F:ADP-ribosylarginine hydrolase activity"/>
    <property type="evidence" value="ECO:0007669"/>
    <property type="project" value="UniProtKB-EC"/>
</dbReference>
<evidence type="ECO:0000256" key="1">
    <source>
        <dbReference type="ARBA" id="ARBA00010702"/>
    </source>
</evidence>
<dbReference type="EMBL" id="CAJHCQ010000010">
    <property type="protein sequence ID" value="CAD6544058.1"/>
    <property type="molecule type" value="Genomic_DNA"/>
</dbReference>
<reference evidence="3 4" key="1">
    <citation type="submission" date="2020-10" db="EMBL/GenBank/DDBJ databases">
        <authorList>
            <person name="Peeters C."/>
        </authorList>
    </citation>
    <scope>NUCLEOTIDE SEQUENCE [LARGE SCALE GENOMIC DNA]</scope>
    <source>
        <strain evidence="3 4">LMG 27952</strain>
    </source>
</reference>
<evidence type="ECO:0000256" key="2">
    <source>
        <dbReference type="ARBA" id="ARBA00022801"/>
    </source>
</evidence>
<dbReference type="SUPFAM" id="SSF101478">
    <property type="entry name" value="ADP-ribosylglycohydrolase"/>
    <property type="match status" value="1"/>
</dbReference>
<comment type="similarity">
    <text evidence="1">Belongs to the ADP-ribosylglycohydrolase family.</text>
</comment>
<dbReference type="InterPro" id="IPR050792">
    <property type="entry name" value="ADP-ribosylglycohydrolase"/>
</dbReference>
<organism evidence="3 4">
    <name type="scientific">Paraburkholderia hiiakae</name>
    <dbReference type="NCBI Taxonomy" id="1081782"/>
    <lineage>
        <taxon>Bacteria</taxon>
        <taxon>Pseudomonadati</taxon>
        <taxon>Pseudomonadota</taxon>
        <taxon>Betaproteobacteria</taxon>
        <taxon>Burkholderiales</taxon>
        <taxon>Burkholderiaceae</taxon>
        <taxon>Paraburkholderia</taxon>
    </lineage>
</organism>
<dbReference type="InterPro" id="IPR005502">
    <property type="entry name" value="Ribosyl_crysJ1"/>
</dbReference>
<accession>A0ABN7HY54</accession>
<evidence type="ECO:0000313" key="4">
    <source>
        <dbReference type="Proteomes" id="UP000656319"/>
    </source>
</evidence>
<evidence type="ECO:0000313" key="3">
    <source>
        <dbReference type="EMBL" id="CAD6544058.1"/>
    </source>
</evidence>
<gene>
    <name evidence="3" type="primary">tri1</name>
    <name evidence="3" type="ORF">LMG27952_04125</name>
</gene>
<keyword evidence="3" id="KW-0326">Glycosidase</keyword>
<keyword evidence="2 3" id="KW-0378">Hydrolase</keyword>
<dbReference type="Gene3D" id="1.10.4080.10">
    <property type="entry name" value="ADP-ribosylation/Crystallin J1"/>
    <property type="match status" value="1"/>
</dbReference>
<dbReference type="Proteomes" id="UP000656319">
    <property type="component" value="Unassembled WGS sequence"/>
</dbReference>
<sequence>MSMSRSPSSASSASSASTDARFDRARGAFYGLALGDAFGMPTQSLSREQIHARYGRVTALLDADADQPIAPRMAAGSITDDTEQAVLVAQLLVDGHGTIEPLEFARRLIAWEAAMKAKGSLDLLGPSTRRATQAIVDGENVLVAGRFGTTNGAAMRVTPVGIAASLANPDAFVDAVVGSCIVTHNTTLGIASAAAVAAVVSAGIEGATLPEALAIGADFAERGEQRGFWVAGARIGARIRWVADLTAQAGGDALAGLLYDVVGTSVASQESVVAAFALAHDTAHRGTPIESSLATAASLGGDTDTIAAMLGAMLGACAGYDALPREPVETVRRVNALDLDPLIRQLLDLRGPRG</sequence>
<dbReference type="PANTHER" id="PTHR16222">
    <property type="entry name" value="ADP-RIBOSYLGLYCOHYDROLASE"/>
    <property type="match status" value="1"/>
</dbReference>
<protein>
    <submittedName>
        <fullName evidence="3">ADP-ribosylarginine hydrolase Tri1</fullName>
        <ecNumber evidence="3">3.2.2.19</ecNumber>
    </submittedName>
</protein>
<name>A0ABN7HY54_9BURK</name>
<dbReference type="Pfam" id="PF03747">
    <property type="entry name" value="ADP_ribosyl_GH"/>
    <property type="match status" value="1"/>
</dbReference>